<keyword evidence="2" id="KW-1185">Reference proteome</keyword>
<dbReference type="Proteomes" id="UP000656244">
    <property type="component" value="Unassembled WGS sequence"/>
</dbReference>
<protein>
    <submittedName>
        <fullName evidence="1">Uncharacterized protein</fullName>
    </submittedName>
</protein>
<dbReference type="AlphaFoldDB" id="A0A923KLL7"/>
<reference evidence="1" key="1">
    <citation type="submission" date="2020-08" db="EMBL/GenBank/DDBJ databases">
        <title>Hyunsoonleella sp. strain SJ7 genome sequencing and assembly.</title>
        <authorList>
            <person name="Kim I."/>
        </authorList>
    </citation>
    <scope>NUCLEOTIDE SEQUENCE</scope>
    <source>
        <strain evidence="1">SJ7</strain>
    </source>
</reference>
<proteinExistence type="predicted"/>
<evidence type="ECO:0000313" key="2">
    <source>
        <dbReference type="Proteomes" id="UP000656244"/>
    </source>
</evidence>
<organism evidence="1 2">
    <name type="scientific">Hyunsoonleella aquatilis</name>
    <dbReference type="NCBI Taxonomy" id="2762758"/>
    <lineage>
        <taxon>Bacteria</taxon>
        <taxon>Pseudomonadati</taxon>
        <taxon>Bacteroidota</taxon>
        <taxon>Flavobacteriia</taxon>
        <taxon>Flavobacteriales</taxon>
        <taxon>Flavobacteriaceae</taxon>
    </lineage>
</organism>
<sequence>MKQTLFLVFICVYCSVFSQNPVELLQTKTLTLKADRIVGIDNFGTIFYTKINTIYKKNRDTTISYNNLQLGKLTTANSFNPLKINLFYHDFNTVIILDNRLAEIFKVDFNTLRNYRNISHVSTGYDNTIWIFNQDTQLLEVFDYKTGITKAQTLKPIDSPILDLKSNYNYAYLLTEDALWVYNYFGSLVKKIKNDGFTEIAENNEAIYLKKENTLSYLAKDAKESIPIETDNILIPQFFVTNETLYIYNFESLQEFQIKMK</sequence>
<evidence type="ECO:0000313" key="1">
    <source>
        <dbReference type="EMBL" id="MBC3758060.1"/>
    </source>
</evidence>
<dbReference type="RefSeq" id="WP_186560446.1">
    <property type="nucleotide sequence ID" value="NZ_JACNMF010000002.1"/>
</dbReference>
<gene>
    <name evidence="1" type="ORF">H7U19_06565</name>
</gene>
<accession>A0A923KLL7</accession>
<comment type="caution">
    <text evidence="1">The sequence shown here is derived from an EMBL/GenBank/DDBJ whole genome shotgun (WGS) entry which is preliminary data.</text>
</comment>
<dbReference type="EMBL" id="JACNMF010000002">
    <property type="protein sequence ID" value="MBC3758060.1"/>
    <property type="molecule type" value="Genomic_DNA"/>
</dbReference>
<name>A0A923KLL7_9FLAO</name>